<protein>
    <recommendedName>
        <fullName evidence="1">DUF7164 domain-containing protein</fullName>
    </recommendedName>
</protein>
<feature type="domain" description="DUF7164" evidence="1">
    <location>
        <begin position="2"/>
        <end position="273"/>
    </location>
</feature>
<dbReference type="EMBL" id="JARMAB010000032">
    <property type="protein sequence ID" value="MED1205442.1"/>
    <property type="molecule type" value="Genomic_DNA"/>
</dbReference>
<dbReference type="Proteomes" id="UP001341444">
    <property type="component" value="Unassembled WGS sequence"/>
</dbReference>
<comment type="caution">
    <text evidence="2">The sequence shown here is derived from an EMBL/GenBank/DDBJ whole genome shotgun (WGS) entry which is preliminary data.</text>
</comment>
<dbReference type="Pfam" id="PF23741">
    <property type="entry name" value="DUF7164"/>
    <property type="match status" value="1"/>
</dbReference>
<name>A0ABU6MQE0_9BACI</name>
<evidence type="ECO:0000313" key="2">
    <source>
        <dbReference type="EMBL" id="MED1205442.1"/>
    </source>
</evidence>
<organism evidence="2 3">
    <name type="scientific">Heyndrickxia acidicola</name>
    <dbReference type="NCBI Taxonomy" id="209389"/>
    <lineage>
        <taxon>Bacteria</taxon>
        <taxon>Bacillati</taxon>
        <taxon>Bacillota</taxon>
        <taxon>Bacilli</taxon>
        <taxon>Bacillales</taxon>
        <taxon>Bacillaceae</taxon>
        <taxon>Heyndrickxia</taxon>
    </lineage>
</organism>
<dbReference type="InterPro" id="IPR055588">
    <property type="entry name" value="DUF7164"/>
</dbReference>
<proteinExistence type="predicted"/>
<dbReference type="RefSeq" id="WP_066263126.1">
    <property type="nucleotide sequence ID" value="NZ_JARMAB010000032.1"/>
</dbReference>
<evidence type="ECO:0000313" key="3">
    <source>
        <dbReference type="Proteomes" id="UP001341444"/>
    </source>
</evidence>
<accession>A0ABU6MQE0</accession>
<evidence type="ECO:0000259" key="1">
    <source>
        <dbReference type="Pfam" id="PF23741"/>
    </source>
</evidence>
<sequence length="281" mass="32373">MKRAIVVYLDYTRGLLQQFACLYTSFKYVDCSDNTDLVVFGPKASLDLVPNDCIKVELNPLEGIWKSYRFINSLHCISSDKSEFLAEYDYLLRTDVDTFLTPAWNPYLPNFYTVGIGAYCNTENVLKNIKRVSEKFGLRHQGLHNIGSTHYGGAIKVMEVCKLSEQIAYYLLTEEFAQDGGDWPDWFCGVTSMYSTEIAVNHLVDRLNIEPDILDFPSTSTNSFYHHPHIHCWHTDNLFSKFQYGDGKYDSMLDDIHSIEVRQYCLRMALKAKRSLPGLYI</sequence>
<keyword evidence="3" id="KW-1185">Reference proteome</keyword>
<gene>
    <name evidence="2" type="ORF">P4T90_20540</name>
</gene>
<reference evidence="2 3" key="1">
    <citation type="submission" date="2023-03" db="EMBL/GenBank/DDBJ databases">
        <title>Bacillus Genome Sequencing.</title>
        <authorList>
            <person name="Dunlap C."/>
        </authorList>
    </citation>
    <scope>NUCLEOTIDE SEQUENCE [LARGE SCALE GENOMIC DNA]</scope>
    <source>
        <strain evidence="2 3">B-23453</strain>
    </source>
</reference>